<protein>
    <submittedName>
        <fullName evidence="1">Interactor with COP9 signalosome (CSN) complex</fullName>
    </submittedName>
</protein>
<name>A0A9D4WUG7_PEA</name>
<dbReference type="InterPro" id="IPR011989">
    <property type="entry name" value="ARM-like"/>
</dbReference>
<dbReference type="GO" id="GO:0010330">
    <property type="term" value="C:cellulose synthase complex"/>
    <property type="evidence" value="ECO:0007669"/>
    <property type="project" value="InterPro"/>
</dbReference>
<dbReference type="GO" id="GO:0051211">
    <property type="term" value="P:anisotropic cell growth"/>
    <property type="evidence" value="ECO:0007669"/>
    <property type="project" value="InterPro"/>
</dbReference>
<organism evidence="1 2">
    <name type="scientific">Pisum sativum</name>
    <name type="common">Garden pea</name>
    <name type="synonym">Lathyrus oleraceus</name>
    <dbReference type="NCBI Taxonomy" id="3888"/>
    <lineage>
        <taxon>Eukaryota</taxon>
        <taxon>Viridiplantae</taxon>
        <taxon>Streptophyta</taxon>
        <taxon>Embryophyta</taxon>
        <taxon>Tracheophyta</taxon>
        <taxon>Spermatophyta</taxon>
        <taxon>Magnoliopsida</taxon>
        <taxon>eudicotyledons</taxon>
        <taxon>Gunneridae</taxon>
        <taxon>Pentapetalae</taxon>
        <taxon>rosids</taxon>
        <taxon>fabids</taxon>
        <taxon>Fabales</taxon>
        <taxon>Fabaceae</taxon>
        <taxon>Papilionoideae</taxon>
        <taxon>50 kb inversion clade</taxon>
        <taxon>NPAAA clade</taxon>
        <taxon>Hologalegina</taxon>
        <taxon>IRL clade</taxon>
        <taxon>Fabeae</taxon>
        <taxon>Lathyrus</taxon>
    </lineage>
</organism>
<dbReference type="PANTHER" id="PTHR46369:SF3">
    <property type="entry name" value="CELLULOSE SYNTHASE-INTERACTIVE PROTEIN"/>
    <property type="match status" value="1"/>
</dbReference>
<evidence type="ECO:0000313" key="2">
    <source>
        <dbReference type="Proteomes" id="UP001058974"/>
    </source>
</evidence>
<sequence length="210" mass="22626">MNFIKEQGLPETGLIANDPGILAQSMPNYHVKKLSWLMLSEKNAMCALANISGGLSYVISSLESCSSPTQIADTLGAITSALMIYDNKAESTKPSDPLVVEETLLKQFKPRFPFLVLERAIEALASLYGNSVLSTELANSDAKRLLVGLITMAANEVQDELIKALLTLCKSEGSLWRALRGREGVQLLISLLGFFIRTAATTRTATSGGC</sequence>
<dbReference type="InterPro" id="IPR044297">
    <property type="entry name" value="CSI1/2/3"/>
</dbReference>
<dbReference type="Proteomes" id="UP001058974">
    <property type="component" value="Chromosome 5"/>
</dbReference>
<comment type="caution">
    <text evidence="1">The sequence shown here is derived from an EMBL/GenBank/DDBJ whole genome shotgun (WGS) entry which is preliminary data.</text>
</comment>
<evidence type="ECO:0000313" key="1">
    <source>
        <dbReference type="EMBL" id="KAI5408109.1"/>
    </source>
</evidence>
<dbReference type="InterPro" id="IPR016024">
    <property type="entry name" value="ARM-type_fold"/>
</dbReference>
<dbReference type="GO" id="GO:2001006">
    <property type="term" value="P:regulation of cellulose biosynthetic process"/>
    <property type="evidence" value="ECO:0007669"/>
    <property type="project" value="InterPro"/>
</dbReference>
<dbReference type="Gene3D" id="1.25.10.10">
    <property type="entry name" value="Leucine-rich Repeat Variant"/>
    <property type="match status" value="1"/>
</dbReference>
<dbReference type="SUPFAM" id="SSF48371">
    <property type="entry name" value="ARM repeat"/>
    <property type="match status" value="1"/>
</dbReference>
<dbReference type="EMBL" id="JAMSHJ010000005">
    <property type="protein sequence ID" value="KAI5408109.1"/>
    <property type="molecule type" value="Genomic_DNA"/>
</dbReference>
<reference evidence="1 2" key="1">
    <citation type="journal article" date="2022" name="Nat. Genet.">
        <title>Improved pea reference genome and pan-genome highlight genomic features and evolutionary characteristics.</title>
        <authorList>
            <person name="Yang T."/>
            <person name="Liu R."/>
            <person name="Luo Y."/>
            <person name="Hu S."/>
            <person name="Wang D."/>
            <person name="Wang C."/>
            <person name="Pandey M.K."/>
            <person name="Ge S."/>
            <person name="Xu Q."/>
            <person name="Li N."/>
            <person name="Li G."/>
            <person name="Huang Y."/>
            <person name="Saxena R.K."/>
            <person name="Ji Y."/>
            <person name="Li M."/>
            <person name="Yan X."/>
            <person name="He Y."/>
            <person name="Liu Y."/>
            <person name="Wang X."/>
            <person name="Xiang C."/>
            <person name="Varshney R.K."/>
            <person name="Ding H."/>
            <person name="Gao S."/>
            <person name="Zong X."/>
        </authorList>
    </citation>
    <scope>NUCLEOTIDE SEQUENCE [LARGE SCALE GENOMIC DNA]</scope>
    <source>
        <strain evidence="1 2">cv. Zhongwan 6</strain>
    </source>
</reference>
<accession>A0A9D4WUG7</accession>
<dbReference type="PANTHER" id="PTHR46369">
    <property type="entry name" value="PROTEIN CELLULOSE SYNTHASE INTERACTIVE 1"/>
    <property type="match status" value="1"/>
</dbReference>
<dbReference type="Gramene" id="Psat05G0408400-T1">
    <property type="protein sequence ID" value="KAI5408109.1"/>
    <property type="gene ID" value="KIW84_054084"/>
</dbReference>
<dbReference type="AlphaFoldDB" id="A0A9D4WUG7"/>
<keyword evidence="2" id="KW-1185">Reference proteome</keyword>
<dbReference type="GO" id="GO:0008017">
    <property type="term" value="F:microtubule binding"/>
    <property type="evidence" value="ECO:0007669"/>
    <property type="project" value="InterPro"/>
</dbReference>
<proteinExistence type="predicted"/>
<gene>
    <name evidence="1" type="ORF">KIW84_054084</name>
</gene>